<keyword evidence="3" id="KW-1185">Reference proteome</keyword>
<reference evidence="2" key="2">
    <citation type="submission" date="2020-08" db="EMBL/GenBank/DDBJ databases">
        <title>Plant Genome Project.</title>
        <authorList>
            <person name="Zhang R.-G."/>
        </authorList>
    </citation>
    <scope>NUCLEOTIDE SEQUENCE</scope>
    <source>
        <strain evidence="2">Huo1</strain>
        <tissue evidence="2">Leaf</tissue>
    </source>
</reference>
<dbReference type="Pfam" id="PF25104">
    <property type="entry name" value="DUF7812"/>
    <property type="match status" value="1"/>
</dbReference>
<dbReference type="PANTHER" id="PTHR36786">
    <property type="entry name" value="2-ISOPROPYLMALATE SYNTHASE"/>
    <property type="match status" value="1"/>
</dbReference>
<dbReference type="Proteomes" id="UP000298416">
    <property type="component" value="Unassembled WGS sequence"/>
</dbReference>
<dbReference type="AlphaFoldDB" id="A0A8X8W962"/>
<evidence type="ECO:0000313" key="3">
    <source>
        <dbReference type="Proteomes" id="UP000298416"/>
    </source>
</evidence>
<organism evidence="2">
    <name type="scientific">Salvia splendens</name>
    <name type="common">Scarlet sage</name>
    <dbReference type="NCBI Taxonomy" id="180675"/>
    <lineage>
        <taxon>Eukaryota</taxon>
        <taxon>Viridiplantae</taxon>
        <taxon>Streptophyta</taxon>
        <taxon>Embryophyta</taxon>
        <taxon>Tracheophyta</taxon>
        <taxon>Spermatophyta</taxon>
        <taxon>Magnoliopsida</taxon>
        <taxon>eudicotyledons</taxon>
        <taxon>Gunneridae</taxon>
        <taxon>Pentapetalae</taxon>
        <taxon>asterids</taxon>
        <taxon>lamiids</taxon>
        <taxon>Lamiales</taxon>
        <taxon>Lamiaceae</taxon>
        <taxon>Nepetoideae</taxon>
        <taxon>Mentheae</taxon>
        <taxon>Salviinae</taxon>
        <taxon>Salvia</taxon>
        <taxon>Salvia subgen. Calosphace</taxon>
        <taxon>core Calosphace</taxon>
    </lineage>
</organism>
<comment type="caution">
    <text evidence="2">The sequence shown here is derived from an EMBL/GenBank/DDBJ whole genome shotgun (WGS) entry which is preliminary data.</text>
</comment>
<evidence type="ECO:0000313" key="2">
    <source>
        <dbReference type="EMBL" id="KAG6390261.1"/>
    </source>
</evidence>
<protein>
    <recommendedName>
        <fullName evidence="1">DUF7812 domain-containing protein</fullName>
    </recommendedName>
</protein>
<gene>
    <name evidence="2" type="ORF">SASPL_147993</name>
</gene>
<sequence length="239" mass="27269">MIRPTRKALKDFSCKEYDLILNVIACFKDFNTSLPLQQELQSLMSSHATRHVDSKMMFLHFSGLLSLSFITGIDCLVKACLLTNLALLNLFVLEEGNLDAVHLLVDSSGEYSSSEFPVVRFSETVFDQSSSLVIASKFHKMRSLHSSLVRNKHNEKESLSLAEEETEETCSGEIFLKCMLPGSEGLDDLVDFVECKQGKDYTSWLKNCQRFCKWRSEKDGCFEVEEKEKVLENPLREEK</sequence>
<reference evidence="2" key="1">
    <citation type="submission" date="2018-01" db="EMBL/GenBank/DDBJ databases">
        <authorList>
            <person name="Mao J.F."/>
        </authorList>
    </citation>
    <scope>NUCLEOTIDE SEQUENCE</scope>
    <source>
        <strain evidence="2">Huo1</strain>
        <tissue evidence="2">Leaf</tissue>
    </source>
</reference>
<accession>A0A8X8W962</accession>
<proteinExistence type="predicted"/>
<name>A0A8X8W962_SALSN</name>
<feature type="domain" description="DUF7812" evidence="1">
    <location>
        <begin position="6"/>
        <end position="101"/>
    </location>
</feature>
<dbReference type="PANTHER" id="PTHR36786:SF1">
    <property type="entry name" value="2-ISOPROPYLMALATE SYNTHASE"/>
    <property type="match status" value="1"/>
</dbReference>
<dbReference type="InterPro" id="IPR056714">
    <property type="entry name" value="DUF7812"/>
</dbReference>
<dbReference type="EMBL" id="PNBA02000019">
    <property type="protein sequence ID" value="KAG6390261.1"/>
    <property type="molecule type" value="Genomic_DNA"/>
</dbReference>
<evidence type="ECO:0000259" key="1">
    <source>
        <dbReference type="Pfam" id="PF25104"/>
    </source>
</evidence>